<dbReference type="GO" id="GO:0016301">
    <property type="term" value="F:kinase activity"/>
    <property type="evidence" value="ECO:0007669"/>
    <property type="project" value="UniProtKB-KW"/>
</dbReference>
<feature type="domain" description="Phosphoribulokinase/uridine kinase" evidence="1">
    <location>
        <begin position="293"/>
        <end position="487"/>
    </location>
</feature>
<proteinExistence type="predicted"/>
<dbReference type="SUPFAM" id="SSF52540">
    <property type="entry name" value="P-loop containing nucleoside triphosphate hydrolases"/>
    <property type="match status" value="1"/>
</dbReference>
<evidence type="ECO:0000313" key="3">
    <source>
        <dbReference type="Proteomes" id="UP000183952"/>
    </source>
</evidence>
<reference evidence="2 3" key="1">
    <citation type="submission" date="2016-11" db="EMBL/GenBank/DDBJ databases">
        <authorList>
            <person name="Jaros S."/>
            <person name="Januszkiewicz K."/>
            <person name="Wedrychowicz H."/>
        </authorList>
    </citation>
    <scope>NUCLEOTIDE SEQUENCE [LARGE SCALE GENOMIC DNA]</scope>
    <source>
        <strain evidence="2 3">DSM 3090</strain>
    </source>
</reference>
<dbReference type="Gene3D" id="3.40.50.300">
    <property type="entry name" value="P-loop containing nucleotide triphosphate hydrolases"/>
    <property type="match status" value="1"/>
</dbReference>
<protein>
    <submittedName>
        <fullName evidence="2">Uridine kinase</fullName>
    </submittedName>
</protein>
<sequence>MGDIKITLKDVGKNIVVDDSISFYEIMRKYEIEKENPIILCKYNEEYYELSQCPECHGVLEYITNSNDLARRAYVRTLQFVLVKAVKNLYKSSQLDIEHSLSKGLYCEIHGIEGELSKEDIERIEKHMEYIIQKDIKIEKLKVTREEAIDIFTKQNMMDKVMLLESISKEIVTLYKLEGLYDYFYGHMAYSTGDVSLFEIRKYSQGFILRFPTVDEPYKVPEFVEHRKLAKIFRESEAWADILGIPHVGALNKIIDDNEMKRLILISEAFHEKKLAHIADMIHEKDSVKLVLIAGPSSSGKTTFTKRLGIQLQVNGLKPVQISMDDFFVDREFTPKDDNGNYDFESIDALDIDLFNRSIKSILDGIETEIPTFNFKTGKKEWLGHKIKLPKNGILMIEGIHGLNERMTSTIPRDQKFKIYISCLTHLNIDNHNRIHTTDVRMMRRMVRDSLSRGYSAEDTMAMWPSVRRGEKKNIYVFEDESDVMFNSTLVYELCVLKKYALEELKKVNKDSEYYNDAKRLISFLNFFREIDRELVPDNSILKEFIGGSCFYNY</sequence>
<dbReference type="InterPro" id="IPR018163">
    <property type="entry name" value="Thr/Ala-tRNA-synth_IIc_edit"/>
</dbReference>
<dbReference type="InterPro" id="IPR006083">
    <property type="entry name" value="PRK/URK"/>
</dbReference>
<dbReference type="RefSeq" id="WP_072903344.1">
    <property type="nucleotide sequence ID" value="NZ_FRAD01000009.1"/>
</dbReference>
<name>A0A1M6NA19_9CLOT</name>
<dbReference type="OrthoDB" id="9764644at2"/>
<dbReference type="PANTHER" id="PTHR10285">
    <property type="entry name" value="URIDINE KINASE"/>
    <property type="match status" value="1"/>
</dbReference>
<dbReference type="GO" id="GO:0005524">
    <property type="term" value="F:ATP binding"/>
    <property type="evidence" value="ECO:0007669"/>
    <property type="project" value="InterPro"/>
</dbReference>
<organism evidence="2 3">
    <name type="scientific">Hathewaya proteolytica DSM 3090</name>
    <dbReference type="NCBI Taxonomy" id="1121331"/>
    <lineage>
        <taxon>Bacteria</taxon>
        <taxon>Bacillati</taxon>
        <taxon>Bacillota</taxon>
        <taxon>Clostridia</taxon>
        <taxon>Eubacteriales</taxon>
        <taxon>Clostridiaceae</taxon>
        <taxon>Hathewaya</taxon>
    </lineage>
</organism>
<accession>A0A1M6NA19</accession>
<dbReference type="CDD" id="cd02028">
    <property type="entry name" value="UMPK_like"/>
    <property type="match status" value="1"/>
</dbReference>
<keyword evidence="2" id="KW-0418">Kinase</keyword>
<keyword evidence="2" id="KW-0808">Transferase</keyword>
<evidence type="ECO:0000313" key="2">
    <source>
        <dbReference type="EMBL" id="SHJ92504.1"/>
    </source>
</evidence>
<gene>
    <name evidence="2" type="ORF">SAMN02745248_01337</name>
</gene>
<dbReference type="Gene3D" id="3.30.980.10">
    <property type="entry name" value="Threonyl-trna Synthetase, Chain A, domain 2"/>
    <property type="match status" value="1"/>
</dbReference>
<keyword evidence="3" id="KW-1185">Reference proteome</keyword>
<dbReference type="Pfam" id="PF00485">
    <property type="entry name" value="PRK"/>
    <property type="match status" value="1"/>
</dbReference>
<dbReference type="STRING" id="1121331.SAMN02745248_01337"/>
<evidence type="ECO:0000259" key="1">
    <source>
        <dbReference type="Pfam" id="PF00485"/>
    </source>
</evidence>
<dbReference type="AlphaFoldDB" id="A0A1M6NA19"/>
<dbReference type="EMBL" id="FRAD01000009">
    <property type="protein sequence ID" value="SHJ92504.1"/>
    <property type="molecule type" value="Genomic_DNA"/>
</dbReference>
<dbReference type="InterPro" id="IPR027417">
    <property type="entry name" value="P-loop_NTPase"/>
</dbReference>
<dbReference type="SUPFAM" id="SSF55186">
    <property type="entry name" value="ThrRS/AlaRS common domain"/>
    <property type="match status" value="1"/>
</dbReference>
<dbReference type="Proteomes" id="UP000183952">
    <property type="component" value="Unassembled WGS sequence"/>
</dbReference>